<evidence type="ECO:0008006" key="3">
    <source>
        <dbReference type="Google" id="ProtNLM"/>
    </source>
</evidence>
<gene>
    <name evidence="1" type="ORF">KDH_12790</name>
</gene>
<sequence length="52" mass="6201">MRIEKEHDIGHCGQQLRAIRRPGKRTHMRRKLMLVEHYPIHIPHKQLAIIAS</sequence>
<evidence type="ECO:0000313" key="2">
    <source>
        <dbReference type="Proteomes" id="UP001344906"/>
    </source>
</evidence>
<organism evidence="1 2">
    <name type="scientific">Dictyobacter halimunensis</name>
    <dbReference type="NCBI Taxonomy" id="3026934"/>
    <lineage>
        <taxon>Bacteria</taxon>
        <taxon>Bacillati</taxon>
        <taxon>Chloroflexota</taxon>
        <taxon>Ktedonobacteria</taxon>
        <taxon>Ktedonobacterales</taxon>
        <taxon>Dictyobacteraceae</taxon>
        <taxon>Dictyobacter</taxon>
    </lineage>
</organism>
<dbReference type="EMBL" id="BSRI01000001">
    <property type="protein sequence ID" value="GLV54432.1"/>
    <property type="molecule type" value="Genomic_DNA"/>
</dbReference>
<proteinExistence type="predicted"/>
<accession>A0ABQ6FL58</accession>
<evidence type="ECO:0000313" key="1">
    <source>
        <dbReference type="EMBL" id="GLV54432.1"/>
    </source>
</evidence>
<keyword evidence="2" id="KW-1185">Reference proteome</keyword>
<dbReference type="Proteomes" id="UP001344906">
    <property type="component" value="Unassembled WGS sequence"/>
</dbReference>
<comment type="caution">
    <text evidence="1">The sequence shown here is derived from an EMBL/GenBank/DDBJ whole genome shotgun (WGS) entry which is preliminary data.</text>
</comment>
<name>A0ABQ6FL58_9CHLR</name>
<protein>
    <recommendedName>
        <fullName evidence="3">Transposase</fullName>
    </recommendedName>
</protein>
<reference evidence="1 2" key="1">
    <citation type="submission" date="2023-02" db="EMBL/GenBank/DDBJ databases">
        <title>Dictyobacter halimunensis sp. nov., a new member of the class Ktedonobacteria from forest soil in a geothermal area.</title>
        <authorList>
            <person name="Rachmania M.K."/>
            <person name="Ningsih F."/>
            <person name="Sakai Y."/>
            <person name="Yabe S."/>
            <person name="Yokota A."/>
            <person name="Sjamsuridzal W."/>
        </authorList>
    </citation>
    <scope>NUCLEOTIDE SEQUENCE [LARGE SCALE GENOMIC DNA]</scope>
    <source>
        <strain evidence="1 2">S3.2.2.5</strain>
    </source>
</reference>